<name>A0ABS5CBS6_9BACL</name>
<protein>
    <submittedName>
        <fullName evidence="1">Class I SAM-dependent methyltransferase</fullName>
        <ecNumber evidence="1">2.1.1.-</ecNumber>
    </submittedName>
</protein>
<dbReference type="RefSeq" id="WP_210658447.1">
    <property type="nucleotide sequence ID" value="NZ_JAGKSP010000003.1"/>
</dbReference>
<evidence type="ECO:0000313" key="1">
    <source>
        <dbReference type="EMBL" id="MBP3963415.1"/>
    </source>
</evidence>
<dbReference type="InterPro" id="IPR007536">
    <property type="entry name" value="16SrRNA_methylTrfase_J"/>
</dbReference>
<dbReference type="Gene3D" id="3.40.50.150">
    <property type="entry name" value="Vaccinia Virus protein VP39"/>
    <property type="match status" value="1"/>
</dbReference>
<sequence length="256" mass="28932">MIVTTPHKPTPEQAAYAAGLAEELGGRFVPRKQDSLSLLKTKYNDNRLLVADDRGLRYYEESEEPLYFHPSMAYVRVKRMRKGEADPLVSLTGCQPGDHVIDCTAGLGSDALVFAFAVGEEGRVTALESERMLYTVVREGLKTYETEHADVNAALRRIEMRHTNHIDYLSALPDKSVDIVYFDPMFRKPMHDSSALQPLRGLANNEALQEESVRQATRVARKMVVLKEHQGSDEFQRLGFERRHINKIAYGVILPT</sequence>
<dbReference type="EC" id="2.1.1.-" evidence="1"/>
<keyword evidence="1" id="KW-0489">Methyltransferase</keyword>
<keyword evidence="1" id="KW-0808">Transferase</keyword>
<dbReference type="Pfam" id="PF04445">
    <property type="entry name" value="SAM_MT"/>
    <property type="match status" value="1"/>
</dbReference>
<evidence type="ECO:0000313" key="2">
    <source>
        <dbReference type="Proteomes" id="UP000673394"/>
    </source>
</evidence>
<dbReference type="GO" id="GO:0008168">
    <property type="term" value="F:methyltransferase activity"/>
    <property type="evidence" value="ECO:0007669"/>
    <property type="project" value="UniProtKB-KW"/>
</dbReference>
<comment type="caution">
    <text evidence="1">The sequence shown here is derived from an EMBL/GenBank/DDBJ whole genome shotgun (WGS) entry which is preliminary data.</text>
</comment>
<dbReference type="Proteomes" id="UP000673394">
    <property type="component" value="Unassembled WGS sequence"/>
</dbReference>
<dbReference type="PANTHER" id="PTHR36112">
    <property type="entry name" value="RIBOSOMAL RNA SMALL SUBUNIT METHYLTRANSFERASE J"/>
    <property type="match status" value="1"/>
</dbReference>
<proteinExistence type="predicted"/>
<dbReference type="EMBL" id="JAGKSP010000003">
    <property type="protein sequence ID" value="MBP3963415.1"/>
    <property type="molecule type" value="Genomic_DNA"/>
</dbReference>
<accession>A0ABS5CBS6</accession>
<keyword evidence="2" id="KW-1185">Reference proteome</keyword>
<organism evidence="1 2">
    <name type="scientific">Paenibacillus lignilyticus</name>
    <dbReference type="NCBI Taxonomy" id="1172615"/>
    <lineage>
        <taxon>Bacteria</taxon>
        <taxon>Bacillati</taxon>
        <taxon>Bacillota</taxon>
        <taxon>Bacilli</taxon>
        <taxon>Bacillales</taxon>
        <taxon>Paenibacillaceae</taxon>
        <taxon>Paenibacillus</taxon>
    </lineage>
</organism>
<dbReference type="GO" id="GO:0032259">
    <property type="term" value="P:methylation"/>
    <property type="evidence" value="ECO:0007669"/>
    <property type="project" value="UniProtKB-KW"/>
</dbReference>
<dbReference type="SUPFAM" id="SSF53335">
    <property type="entry name" value="S-adenosyl-L-methionine-dependent methyltransferases"/>
    <property type="match status" value="1"/>
</dbReference>
<dbReference type="PANTHER" id="PTHR36112:SF1">
    <property type="entry name" value="RIBOSOMAL RNA SMALL SUBUNIT METHYLTRANSFERASE J"/>
    <property type="match status" value="1"/>
</dbReference>
<gene>
    <name evidence="1" type="ORF">I8J30_11930</name>
</gene>
<reference evidence="1 2" key="1">
    <citation type="submission" date="2021-04" db="EMBL/GenBank/DDBJ databases">
        <title>Paenibacillus sp. DLE-14 whole genome sequence.</title>
        <authorList>
            <person name="Ham Y.J."/>
        </authorList>
    </citation>
    <scope>NUCLEOTIDE SEQUENCE [LARGE SCALE GENOMIC DNA]</scope>
    <source>
        <strain evidence="1 2">DLE-14</strain>
    </source>
</reference>
<dbReference type="InterPro" id="IPR029063">
    <property type="entry name" value="SAM-dependent_MTases_sf"/>
</dbReference>